<reference evidence="7 8" key="1">
    <citation type="submission" date="2019-07" db="EMBL/GenBank/DDBJ databases">
        <title>Whole genome shotgun sequence of Cellulomonas soli NBRC 109434.</title>
        <authorList>
            <person name="Hosoyama A."/>
            <person name="Uohara A."/>
            <person name="Ohji S."/>
            <person name="Ichikawa N."/>
        </authorList>
    </citation>
    <scope>NUCLEOTIDE SEQUENCE [LARGE SCALE GENOMIC DNA]</scope>
    <source>
        <strain evidence="7 8">NBRC 109434</strain>
    </source>
</reference>
<comment type="caution">
    <text evidence="7">The sequence shown here is derived from an EMBL/GenBank/DDBJ whole genome shotgun (WGS) entry which is preliminary data.</text>
</comment>
<feature type="signal peptide" evidence="5">
    <location>
        <begin position="1"/>
        <end position="32"/>
    </location>
</feature>
<gene>
    <name evidence="7" type="ORF">CSO01_21720</name>
</gene>
<comment type="similarity">
    <text evidence="1 4">Belongs to the bacterial solute-binding protein 3 family.</text>
</comment>
<dbReference type="InterPro" id="IPR001638">
    <property type="entry name" value="Solute-binding_3/MltF_N"/>
</dbReference>
<dbReference type="RefSeq" id="WP_179561714.1">
    <property type="nucleotide sequence ID" value="NZ_BAABBJ010000007.1"/>
</dbReference>
<evidence type="ECO:0000256" key="4">
    <source>
        <dbReference type="RuleBase" id="RU003744"/>
    </source>
</evidence>
<dbReference type="InterPro" id="IPR051455">
    <property type="entry name" value="Bact_solute-bind_prot3"/>
</dbReference>
<proteinExistence type="inferred from homology"/>
<keyword evidence="2" id="KW-0813">Transport</keyword>
<evidence type="ECO:0000259" key="6">
    <source>
        <dbReference type="SMART" id="SM00062"/>
    </source>
</evidence>
<evidence type="ECO:0000256" key="3">
    <source>
        <dbReference type="ARBA" id="ARBA00022729"/>
    </source>
</evidence>
<dbReference type="EMBL" id="BKAL01000007">
    <property type="protein sequence ID" value="GEP69457.1"/>
    <property type="molecule type" value="Genomic_DNA"/>
</dbReference>
<name>A0A512PE26_9CELL</name>
<sequence length="327" mass="33645">MTTTRRTRTPLIALVVAVTALLGACGGTDVYAETTLPSPTPTAAATTAAPTAAATPAVCADPLASYAPQGPLPAPDALPAGSTMAEIRARGRLVVGVSADSLLLGARNPISGQIEGFDIDMARLVAQAILGDPDAIELKVITAAQRIPSLQDGTVDLVARNMTITCDRWTQIAFSAEYYESGQKVLVPLASTATSLDDLAGQRVCAPAGTSSLANLADHPDVVAVAATTHTDCLVQFQQGQVDAITGDDTVLAGLAAQDPYAKVVGEAFTQEPYGLGMNSDDVDLVRFVNAVLEQAKADGTWTASYDRWLADALGAAPAPPVAVYGR</sequence>
<evidence type="ECO:0000256" key="2">
    <source>
        <dbReference type="ARBA" id="ARBA00022448"/>
    </source>
</evidence>
<dbReference type="PANTHER" id="PTHR30085">
    <property type="entry name" value="AMINO ACID ABC TRANSPORTER PERMEASE"/>
    <property type="match status" value="1"/>
</dbReference>
<keyword evidence="3 5" id="KW-0732">Signal</keyword>
<dbReference type="SMART" id="SM00062">
    <property type="entry name" value="PBPb"/>
    <property type="match status" value="1"/>
</dbReference>
<feature type="domain" description="Solute-binding protein family 3/N-terminal" evidence="6">
    <location>
        <begin position="92"/>
        <end position="313"/>
    </location>
</feature>
<dbReference type="SUPFAM" id="SSF53850">
    <property type="entry name" value="Periplasmic binding protein-like II"/>
    <property type="match status" value="1"/>
</dbReference>
<evidence type="ECO:0000313" key="7">
    <source>
        <dbReference type="EMBL" id="GEP69457.1"/>
    </source>
</evidence>
<organism evidence="7 8">
    <name type="scientific">Cellulomonas soli</name>
    <dbReference type="NCBI Taxonomy" id="931535"/>
    <lineage>
        <taxon>Bacteria</taxon>
        <taxon>Bacillati</taxon>
        <taxon>Actinomycetota</taxon>
        <taxon>Actinomycetes</taxon>
        <taxon>Micrococcales</taxon>
        <taxon>Cellulomonadaceae</taxon>
        <taxon>Cellulomonas</taxon>
    </lineage>
</organism>
<feature type="chain" id="PRO_5022241280" evidence="5">
    <location>
        <begin position="33"/>
        <end position="327"/>
    </location>
</feature>
<dbReference type="GO" id="GO:0006865">
    <property type="term" value="P:amino acid transport"/>
    <property type="evidence" value="ECO:0007669"/>
    <property type="project" value="TreeGrafter"/>
</dbReference>
<accession>A0A512PE26</accession>
<evidence type="ECO:0000313" key="8">
    <source>
        <dbReference type="Proteomes" id="UP000321798"/>
    </source>
</evidence>
<dbReference type="Gene3D" id="3.40.190.10">
    <property type="entry name" value="Periplasmic binding protein-like II"/>
    <property type="match status" value="2"/>
</dbReference>
<dbReference type="GO" id="GO:0030288">
    <property type="term" value="C:outer membrane-bounded periplasmic space"/>
    <property type="evidence" value="ECO:0007669"/>
    <property type="project" value="TreeGrafter"/>
</dbReference>
<dbReference type="CDD" id="cd13690">
    <property type="entry name" value="PBP2_GluB"/>
    <property type="match status" value="1"/>
</dbReference>
<dbReference type="GO" id="GO:0005576">
    <property type="term" value="C:extracellular region"/>
    <property type="evidence" value="ECO:0007669"/>
    <property type="project" value="TreeGrafter"/>
</dbReference>
<protein>
    <submittedName>
        <fullName evidence="7">ABC transporter substrate-binding protein</fullName>
    </submittedName>
</protein>
<dbReference type="Proteomes" id="UP000321798">
    <property type="component" value="Unassembled WGS sequence"/>
</dbReference>
<dbReference type="Pfam" id="PF00497">
    <property type="entry name" value="SBP_bac_3"/>
    <property type="match status" value="1"/>
</dbReference>
<keyword evidence="8" id="KW-1185">Reference proteome</keyword>
<dbReference type="PANTHER" id="PTHR30085:SF6">
    <property type="entry name" value="ABC TRANSPORTER GLUTAMINE-BINDING PROTEIN GLNH"/>
    <property type="match status" value="1"/>
</dbReference>
<evidence type="ECO:0000256" key="5">
    <source>
        <dbReference type="SAM" id="SignalP"/>
    </source>
</evidence>
<evidence type="ECO:0000256" key="1">
    <source>
        <dbReference type="ARBA" id="ARBA00010333"/>
    </source>
</evidence>
<dbReference type="PROSITE" id="PS51257">
    <property type="entry name" value="PROKAR_LIPOPROTEIN"/>
    <property type="match status" value="1"/>
</dbReference>
<dbReference type="InterPro" id="IPR018313">
    <property type="entry name" value="SBP_3_CS"/>
</dbReference>
<dbReference type="AlphaFoldDB" id="A0A512PE26"/>
<dbReference type="PROSITE" id="PS01039">
    <property type="entry name" value="SBP_BACTERIAL_3"/>
    <property type="match status" value="1"/>
</dbReference>